<feature type="transmembrane region" description="Helical" evidence="1">
    <location>
        <begin position="7"/>
        <end position="29"/>
    </location>
</feature>
<dbReference type="RefSeq" id="WP_090918349.1">
    <property type="nucleotide sequence ID" value="NZ_FMVM01000005.1"/>
</dbReference>
<dbReference type="EMBL" id="FMVM01000005">
    <property type="protein sequence ID" value="SCY50282.1"/>
    <property type="molecule type" value="Genomic_DNA"/>
</dbReference>
<feature type="transmembrane region" description="Helical" evidence="1">
    <location>
        <begin position="41"/>
        <end position="64"/>
    </location>
</feature>
<protein>
    <submittedName>
        <fullName evidence="2">Uncharacterized protein</fullName>
    </submittedName>
</protein>
<reference evidence="3" key="1">
    <citation type="submission" date="2016-10" db="EMBL/GenBank/DDBJ databases">
        <authorList>
            <person name="Varghese N."/>
            <person name="Submissions S."/>
        </authorList>
    </citation>
    <scope>NUCLEOTIDE SEQUENCE [LARGE SCALE GENOMIC DNA]</scope>
    <source>
        <strain evidence="3">BL9</strain>
    </source>
</reference>
<sequence length="158" mass="18390">MKKSDLFYIWVFISSYLAGVVAYTLSLFLLYDEKMSGWGQLLMWTAPSFFTVTLLLFLLSILLLKLMNKYFLWTQTLLFTLAAIVPVYSIPILPGFWNFTSSAFLFSPEGMLFYLFFFISSLMSSYGLWIAHKRHNNKSFLILSFVVAMMFVIIVAWN</sequence>
<proteinExistence type="predicted"/>
<keyword evidence="1" id="KW-1133">Transmembrane helix</keyword>
<keyword evidence="1" id="KW-0812">Transmembrane</keyword>
<keyword evidence="3" id="KW-1185">Reference proteome</keyword>
<feature type="transmembrane region" description="Helical" evidence="1">
    <location>
        <begin position="76"/>
        <end position="99"/>
    </location>
</feature>
<dbReference type="Proteomes" id="UP000198538">
    <property type="component" value="Unassembled WGS sequence"/>
</dbReference>
<accession>A0A1G5GFD2</accession>
<keyword evidence="1" id="KW-0472">Membrane</keyword>
<feature type="transmembrane region" description="Helical" evidence="1">
    <location>
        <begin position="111"/>
        <end position="131"/>
    </location>
</feature>
<evidence type="ECO:0000313" key="2">
    <source>
        <dbReference type="EMBL" id="SCY50282.1"/>
    </source>
</evidence>
<name>A0A1G5GFD2_9BACL</name>
<evidence type="ECO:0000256" key="1">
    <source>
        <dbReference type="SAM" id="Phobius"/>
    </source>
</evidence>
<feature type="transmembrane region" description="Helical" evidence="1">
    <location>
        <begin position="140"/>
        <end position="157"/>
    </location>
</feature>
<organism evidence="2 3">
    <name type="scientific">Paenibacillus polysaccharolyticus</name>
    <dbReference type="NCBI Taxonomy" id="582692"/>
    <lineage>
        <taxon>Bacteria</taxon>
        <taxon>Bacillati</taxon>
        <taxon>Bacillota</taxon>
        <taxon>Bacilli</taxon>
        <taxon>Bacillales</taxon>
        <taxon>Paenibacillaceae</taxon>
        <taxon>Paenibacillus</taxon>
    </lineage>
</organism>
<evidence type="ECO:0000313" key="3">
    <source>
        <dbReference type="Proteomes" id="UP000198538"/>
    </source>
</evidence>
<gene>
    <name evidence="2" type="ORF">SAMN05720606_105248</name>
</gene>
<dbReference type="AlphaFoldDB" id="A0A1G5GFD2"/>